<protein>
    <submittedName>
        <fullName evidence="2">Uncharacterized protein</fullName>
    </submittedName>
</protein>
<organism evidence="2">
    <name type="scientific">Alexandrium monilatum</name>
    <dbReference type="NCBI Taxonomy" id="311494"/>
    <lineage>
        <taxon>Eukaryota</taxon>
        <taxon>Sar</taxon>
        <taxon>Alveolata</taxon>
        <taxon>Dinophyceae</taxon>
        <taxon>Gonyaulacales</taxon>
        <taxon>Pyrocystaceae</taxon>
        <taxon>Alexandrium</taxon>
    </lineage>
</organism>
<name>A0A7S4PZC9_9DINO</name>
<gene>
    <name evidence="2" type="ORF">AMON00008_LOCUS6067</name>
</gene>
<evidence type="ECO:0000313" key="2">
    <source>
        <dbReference type="EMBL" id="CAE4566448.1"/>
    </source>
</evidence>
<feature type="compositionally biased region" description="Basic and acidic residues" evidence="1">
    <location>
        <begin position="364"/>
        <end position="376"/>
    </location>
</feature>
<feature type="region of interest" description="Disordered" evidence="1">
    <location>
        <begin position="162"/>
        <end position="275"/>
    </location>
</feature>
<reference evidence="2" key="1">
    <citation type="submission" date="2021-01" db="EMBL/GenBank/DDBJ databases">
        <authorList>
            <person name="Corre E."/>
            <person name="Pelletier E."/>
            <person name="Niang G."/>
            <person name="Scheremetjew M."/>
            <person name="Finn R."/>
            <person name="Kale V."/>
            <person name="Holt S."/>
            <person name="Cochrane G."/>
            <person name="Meng A."/>
            <person name="Brown T."/>
            <person name="Cohen L."/>
        </authorList>
    </citation>
    <scope>NUCLEOTIDE SEQUENCE</scope>
    <source>
        <strain evidence="2">CCMP3105</strain>
    </source>
</reference>
<proteinExistence type="predicted"/>
<feature type="region of interest" description="Disordered" evidence="1">
    <location>
        <begin position="356"/>
        <end position="381"/>
    </location>
</feature>
<dbReference type="EMBL" id="HBNR01009215">
    <property type="protein sequence ID" value="CAE4566448.1"/>
    <property type="molecule type" value="Transcribed_RNA"/>
</dbReference>
<evidence type="ECO:0000256" key="1">
    <source>
        <dbReference type="SAM" id="MobiDB-lite"/>
    </source>
</evidence>
<sequence length="402" mass="46029">MAQKAAAFRLGVYTGSARDVTCPGDNITYEVILHDPKKCTVESIPQLSYFKGGQPPFHLEGTWELDDPDLVITVTKQDVTGPKKDADIRLPIGADGRLSFRGTWCSWRANPPEDDKIKAEKAELEKFAAETKRRHAELEALREEQMAAKRAEEEEIERLRNEVKRQREEQEAEARQAEAERARLEEERREQEAQAARQRAELDALAKAREEVQRNREEARRLQEEHQKELAEQQTRLEAERLKVEEERAAREAEKAAKQAELDAQKEEVQRQRQEVECQRAEEEELRKAQADQFKYFDEELKGRAEDLIRTEQALSQERQQLLKSRTSLAMVQAHVVASMMGKTGQAEEVNIDVCDDEPEAEEAPDRLDADEEKRTPTGADVWNMDWSTVEVAEKSAAAAPS</sequence>
<dbReference type="AlphaFoldDB" id="A0A7S4PZC9"/>
<accession>A0A7S4PZC9</accession>